<name>A0A1H7H8T9_9GAMM</name>
<gene>
    <name evidence="2" type="ORF">SAMN05216262_101428</name>
</gene>
<proteinExistence type="predicted"/>
<evidence type="ECO:0000259" key="1">
    <source>
        <dbReference type="Pfam" id="PF04230"/>
    </source>
</evidence>
<dbReference type="AlphaFoldDB" id="A0A1H7H8T9"/>
<dbReference type="PANTHER" id="PTHR36836">
    <property type="entry name" value="COLANIC ACID BIOSYNTHESIS PROTEIN WCAK"/>
    <property type="match status" value="1"/>
</dbReference>
<keyword evidence="2" id="KW-0808">Transferase</keyword>
<evidence type="ECO:0000313" key="3">
    <source>
        <dbReference type="Proteomes" id="UP000199297"/>
    </source>
</evidence>
<sequence length="389" mass="43292">MIIELKGVEFENKGAELMLHGILQRIEQYWPDAEIALTPGAKAPYKLRASLGAWQKLSLRKSYLDVNFLAKFLPNILTAKLKGFGIVTEADIDVIIDASGFSYSDQWGSDLRVRHAAAEASRLKAKGGAYIFMPQAMGPFNQDSTQKLIKNGFPNAALVCARDKDTYNHLFQASGGFSSLRQYKDFTNAVTGIVPEYFVDGDKKLCIIPNKNMVNPRNKHSQWLDSYIDTLVSFAHLAVEKKLTPFLLNHEGDEDGEVIAKIIEKFGQPLEVIKEENPLMVKGIIQASKVAVCSRYHGCISALSAGKSCIGTSWSHKYERLYEEYNAEALLIKPKMTHEALSEVLSLALDTESEVAKEVAKKASVFKQETEQLWQDVKAIVDSIAQAKK</sequence>
<evidence type="ECO:0000313" key="2">
    <source>
        <dbReference type="EMBL" id="SEK46691.1"/>
    </source>
</evidence>
<reference evidence="3" key="1">
    <citation type="submission" date="2016-10" db="EMBL/GenBank/DDBJ databases">
        <authorList>
            <person name="Varghese N."/>
            <person name="Submissions S."/>
        </authorList>
    </citation>
    <scope>NUCLEOTIDE SEQUENCE [LARGE SCALE GENOMIC DNA]</scope>
    <source>
        <strain evidence="3">CGMCC 1.9127</strain>
    </source>
</reference>
<dbReference type="InterPro" id="IPR007345">
    <property type="entry name" value="Polysacch_pyruvyl_Trfase"/>
</dbReference>
<dbReference type="OrthoDB" id="6058856at2"/>
<feature type="domain" description="Polysaccharide pyruvyl transferase" evidence="1">
    <location>
        <begin position="12"/>
        <end position="316"/>
    </location>
</feature>
<dbReference type="STRING" id="641665.GCA_002104455_00277"/>
<dbReference type="RefSeq" id="WP_085282497.1">
    <property type="nucleotide sequence ID" value="NZ_FOBI01000001.1"/>
</dbReference>
<dbReference type="GO" id="GO:0016740">
    <property type="term" value="F:transferase activity"/>
    <property type="evidence" value="ECO:0007669"/>
    <property type="project" value="UniProtKB-KW"/>
</dbReference>
<organism evidence="2 3">
    <name type="scientific">Colwellia chukchiensis</name>
    <dbReference type="NCBI Taxonomy" id="641665"/>
    <lineage>
        <taxon>Bacteria</taxon>
        <taxon>Pseudomonadati</taxon>
        <taxon>Pseudomonadota</taxon>
        <taxon>Gammaproteobacteria</taxon>
        <taxon>Alteromonadales</taxon>
        <taxon>Colwelliaceae</taxon>
        <taxon>Colwellia</taxon>
    </lineage>
</organism>
<accession>A0A1H7H8T9</accession>
<protein>
    <submittedName>
        <fullName evidence="2">Polysaccharide pyruvyl transferase family protein WcaK</fullName>
    </submittedName>
</protein>
<keyword evidence="3" id="KW-1185">Reference proteome</keyword>
<dbReference type="PANTHER" id="PTHR36836:SF1">
    <property type="entry name" value="COLANIC ACID BIOSYNTHESIS PROTEIN WCAK"/>
    <property type="match status" value="1"/>
</dbReference>
<dbReference type="Pfam" id="PF04230">
    <property type="entry name" value="PS_pyruv_trans"/>
    <property type="match status" value="1"/>
</dbReference>
<dbReference type="Proteomes" id="UP000199297">
    <property type="component" value="Unassembled WGS sequence"/>
</dbReference>
<dbReference type="EMBL" id="FOBI01000001">
    <property type="protein sequence ID" value="SEK46691.1"/>
    <property type="molecule type" value="Genomic_DNA"/>
</dbReference>